<keyword evidence="3" id="KW-1185">Reference proteome</keyword>
<evidence type="ECO:0000313" key="2">
    <source>
        <dbReference type="EMBL" id="MFD2609520.1"/>
    </source>
</evidence>
<dbReference type="InterPro" id="IPR010359">
    <property type="entry name" value="IrrE_HExxH"/>
</dbReference>
<dbReference type="PANTHER" id="PTHR43236:SF2">
    <property type="entry name" value="BLL0069 PROTEIN"/>
    <property type="match status" value="1"/>
</dbReference>
<sequence length="216" mass="24390">MLDPLIADLLACIEDTHAATGYERDPARFCELQGIAYTTGPRSLSRVSRHGDGPDLIIVSHEDYGSRDLFTIAHELAHVIAKREGYIRLIRHHHQVHDQRRHIELLMNEGAGRLLMPLPDLEAATREHGDTPRTILHLAEVSGASLPVALRRWVRQDWNESRAAFEIEGNYVQDVTAWNARLPFWKWDRVPDVALEHPDLMLLGLGQGRVLGTLVG</sequence>
<feature type="domain" description="IrrE N-terminal-like" evidence="1">
    <location>
        <begin position="48"/>
        <end position="153"/>
    </location>
</feature>
<organism evidence="2 3">
    <name type="scientific">Deinococcus taklimakanensis</name>
    <dbReference type="NCBI Taxonomy" id="536443"/>
    <lineage>
        <taxon>Bacteria</taxon>
        <taxon>Thermotogati</taxon>
        <taxon>Deinococcota</taxon>
        <taxon>Deinococci</taxon>
        <taxon>Deinococcales</taxon>
        <taxon>Deinococcaceae</taxon>
        <taxon>Deinococcus</taxon>
    </lineage>
</organism>
<comment type="caution">
    <text evidence="2">The sequence shown here is derived from an EMBL/GenBank/DDBJ whole genome shotgun (WGS) entry which is preliminary data.</text>
</comment>
<dbReference type="Gene3D" id="1.10.10.2910">
    <property type="match status" value="1"/>
</dbReference>
<reference evidence="3" key="1">
    <citation type="journal article" date="2019" name="Int. J. Syst. Evol. Microbiol.">
        <title>The Global Catalogue of Microorganisms (GCM) 10K type strain sequencing project: providing services to taxonomists for standard genome sequencing and annotation.</title>
        <authorList>
            <consortium name="The Broad Institute Genomics Platform"/>
            <consortium name="The Broad Institute Genome Sequencing Center for Infectious Disease"/>
            <person name="Wu L."/>
            <person name="Ma J."/>
        </authorList>
    </citation>
    <scope>NUCLEOTIDE SEQUENCE [LARGE SCALE GENOMIC DNA]</scope>
    <source>
        <strain evidence="3">KCTC 33842</strain>
    </source>
</reference>
<dbReference type="EMBL" id="JBHUMK010000037">
    <property type="protein sequence ID" value="MFD2609520.1"/>
    <property type="molecule type" value="Genomic_DNA"/>
</dbReference>
<dbReference type="RefSeq" id="WP_386844958.1">
    <property type="nucleotide sequence ID" value="NZ_JBHUMK010000037.1"/>
</dbReference>
<proteinExistence type="predicted"/>
<protein>
    <submittedName>
        <fullName evidence="2">ImmA/IrrE family metallo-endopeptidase</fullName>
    </submittedName>
</protein>
<evidence type="ECO:0000313" key="3">
    <source>
        <dbReference type="Proteomes" id="UP001597475"/>
    </source>
</evidence>
<name>A0ABW5P3D7_9DEIO</name>
<evidence type="ECO:0000259" key="1">
    <source>
        <dbReference type="Pfam" id="PF06114"/>
    </source>
</evidence>
<dbReference type="Proteomes" id="UP001597475">
    <property type="component" value="Unassembled WGS sequence"/>
</dbReference>
<dbReference type="Pfam" id="PF06114">
    <property type="entry name" value="Peptidase_M78"/>
    <property type="match status" value="1"/>
</dbReference>
<accession>A0ABW5P3D7</accession>
<dbReference type="InterPro" id="IPR052345">
    <property type="entry name" value="Rad_response_metalloprotease"/>
</dbReference>
<gene>
    <name evidence="2" type="ORF">ACFSR9_08730</name>
</gene>
<dbReference type="PANTHER" id="PTHR43236">
    <property type="entry name" value="ANTITOXIN HIGA1"/>
    <property type="match status" value="1"/>
</dbReference>